<dbReference type="Proteomes" id="UP000272528">
    <property type="component" value="Chromosome"/>
</dbReference>
<feature type="coiled-coil region" evidence="1">
    <location>
        <begin position="28"/>
        <end position="123"/>
    </location>
</feature>
<dbReference type="EMBL" id="CP034437">
    <property type="protein sequence ID" value="AZN41180.1"/>
    <property type="molecule type" value="Genomic_DNA"/>
</dbReference>
<dbReference type="KEGG" id="palb:EJC50_17010"/>
<sequence length="153" mass="17569">MGIINRIIQLYRANSYKEAEPVSFEVYLEAANERLREFAVIVSRLESELLSAKNRRQAIEKQQQQLREQAEQAASQQDAEAAKRYLEQSYTSKTRSAAMQQDIDKLEERIAVTKERFAELTRVIEEASSKHDAIMIRNLLASAEIEAGKTIHK</sequence>
<gene>
    <name evidence="2" type="ORF">EJC50_17010</name>
</gene>
<dbReference type="AlphaFoldDB" id="A0A3S9A659"/>
<organism evidence="2 3">
    <name type="scientific">Paenibacillus albus</name>
    <dbReference type="NCBI Taxonomy" id="2495582"/>
    <lineage>
        <taxon>Bacteria</taxon>
        <taxon>Bacillati</taxon>
        <taxon>Bacillota</taxon>
        <taxon>Bacilli</taxon>
        <taxon>Bacillales</taxon>
        <taxon>Paenibacillaceae</taxon>
        <taxon>Paenibacillus</taxon>
    </lineage>
</organism>
<name>A0A3S9A659_9BACL</name>
<evidence type="ECO:0000313" key="3">
    <source>
        <dbReference type="Proteomes" id="UP000272528"/>
    </source>
</evidence>
<evidence type="ECO:0008006" key="4">
    <source>
        <dbReference type="Google" id="ProtNLM"/>
    </source>
</evidence>
<evidence type="ECO:0000313" key="2">
    <source>
        <dbReference type="EMBL" id="AZN41180.1"/>
    </source>
</evidence>
<dbReference type="RefSeq" id="WP_126016887.1">
    <property type="nucleotide sequence ID" value="NZ_CP034437.1"/>
</dbReference>
<keyword evidence="3" id="KW-1185">Reference proteome</keyword>
<evidence type="ECO:0000256" key="1">
    <source>
        <dbReference type="SAM" id="Coils"/>
    </source>
</evidence>
<keyword evidence="1" id="KW-0175">Coiled coil</keyword>
<protein>
    <recommendedName>
        <fullName evidence="4">PspA/IM30 family protein</fullName>
    </recommendedName>
</protein>
<accession>A0A3S9A659</accession>
<reference evidence="3" key="1">
    <citation type="submission" date="2018-12" db="EMBL/GenBank/DDBJ databases">
        <title>Genome sequence of Peanibacillus sp.</title>
        <authorList>
            <person name="Subramani G."/>
            <person name="Srinivasan S."/>
            <person name="Kim M.K."/>
        </authorList>
    </citation>
    <scope>NUCLEOTIDE SEQUENCE [LARGE SCALE GENOMIC DNA]</scope>
    <source>
        <strain evidence="3">18JY67-1</strain>
    </source>
</reference>
<dbReference type="OrthoDB" id="2618426at2"/>
<proteinExistence type="predicted"/>